<feature type="transmembrane region" description="Helical" evidence="8">
    <location>
        <begin position="90"/>
        <end position="111"/>
    </location>
</feature>
<evidence type="ECO:0000256" key="1">
    <source>
        <dbReference type="ARBA" id="ARBA00004651"/>
    </source>
</evidence>
<name>A0A1F4ZC85_9BACT</name>
<dbReference type="PANTHER" id="PTHR33908:SF11">
    <property type="entry name" value="MEMBRANE PROTEIN"/>
    <property type="match status" value="1"/>
</dbReference>
<dbReference type="GO" id="GO:0009103">
    <property type="term" value="P:lipopolysaccharide biosynthetic process"/>
    <property type="evidence" value="ECO:0007669"/>
    <property type="project" value="UniProtKB-ARBA"/>
</dbReference>
<feature type="transmembrane region" description="Helical" evidence="8">
    <location>
        <begin position="207"/>
        <end position="226"/>
    </location>
</feature>
<comment type="subcellular location">
    <subcellularLocation>
        <location evidence="1">Cell membrane</location>
        <topology evidence="1">Multi-pass membrane protein</topology>
    </subcellularLocation>
</comment>
<feature type="transmembrane region" description="Helical" evidence="8">
    <location>
        <begin position="170"/>
        <end position="195"/>
    </location>
</feature>
<feature type="transmembrane region" description="Helical" evidence="8">
    <location>
        <begin position="365"/>
        <end position="386"/>
    </location>
</feature>
<evidence type="ECO:0000256" key="2">
    <source>
        <dbReference type="ARBA" id="ARBA00022475"/>
    </source>
</evidence>
<organism evidence="9 10">
    <name type="scientific">Candidatus Amesbacteria bacterium RIFCSPLOWO2_01_FULL_48_25</name>
    <dbReference type="NCBI Taxonomy" id="1797259"/>
    <lineage>
        <taxon>Bacteria</taxon>
        <taxon>Candidatus Amesiibacteriota</taxon>
    </lineage>
</organism>
<dbReference type="EMBL" id="MEXN01000004">
    <property type="protein sequence ID" value="OGD03913.1"/>
    <property type="molecule type" value="Genomic_DNA"/>
</dbReference>
<gene>
    <name evidence="9" type="ORF">A2989_04410</name>
</gene>
<accession>A0A1F4ZC85</accession>
<dbReference type="PANTHER" id="PTHR33908">
    <property type="entry name" value="MANNOSYLTRANSFERASE YKCB-RELATED"/>
    <property type="match status" value="1"/>
</dbReference>
<dbReference type="AlphaFoldDB" id="A0A1F4ZC85"/>
<keyword evidence="2" id="KW-1003">Cell membrane</keyword>
<evidence type="ECO:0000256" key="7">
    <source>
        <dbReference type="ARBA" id="ARBA00023136"/>
    </source>
</evidence>
<keyword evidence="4" id="KW-0808">Transferase</keyword>
<evidence type="ECO:0008006" key="11">
    <source>
        <dbReference type="Google" id="ProtNLM"/>
    </source>
</evidence>
<evidence type="ECO:0000256" key="4">
    <source>
        <dbReference type="ARBA" id="ARBA00022679"/>
    </source>
</evidence>
<feature type="transmembrane region" description="Helical" evidence="8">
    <location>
        <begin position="140"/>
        <end position="158"/>
    </location>
</feature>
<proteinExistence type="predicted"/>
<evidence type="ECO:0000256" key="5">
    <source>
        <dbReference type="ARBA" id="ARBA00022692"/>
    </source>
</evidence>
<dbReference type="GO" id="GO:0016763">
    <property type="term" value="F:pentosyltransferase activity"/>
    <property type="evidence" value="ECO:0007669"/>
    <property type="project" value="TreeGrafter"/>
</dbReference>
<comment type="caution">
    <text evidence="9">The sequence shown here is derived from an EMBL/GenBank/DDBJ whole genome shotgun (WGS) entry which is preliminary data.</text>
</comment>
<dbReference type="InterPro" id="IPR050297">
    <property type="entry name" value="LipidA_mod_glycosyltrf_83"/>
</dbReference>
<evidence type="ECO:0000313" key="9">
    <source>
        <dbReference type="EMBL" id="OGD03913.1"/>
    </source>
</evidence>
<dbReference type="STRING" id="1797259.A2989_04410"/>
<dbReference type="Proteomes" id="UP000177080">
    <property type="component" value="Unassembled WGS sequence"/>
</dbReference>
<evidence type="ECO:0000313" key="10">
    <source>
        <dbReference type="Proteomes" id="UP000177080"/>
    </source>
</evidence>
<dbReference type="GO" id="GO:0005886">
    <property type="term" value="C:plasma membrane"/>
    <property type="evidence" value="ECO:0007669"/>
    <property type="project" value="UniProtKB-SubCell"/>
</dbReference>
<reference evidence="9 10" key="1">
    <citation type="journal article" date="2016" name="Nat. Commun.">
        <title>Thousands of microbial genomes shed light on interconnected biogeochemical processes in an aquifer system.</title>
        <authorList>
            <person name="Anantharaman K."/>
            <person name="Brown C.T."/>
            <person name="Hug L.A."/>
            <person name="Sharon I."/>
            <person name="Castelle C.J."/>
            <person name="Probst A.J."/>
            <person name="Thomas B.C."/>
            <person name="Singh A."/>
            <person name="Wilkins M.J."/>
            <person name="Karaoz U."/>
            <person name="Brodie E.L."/>
            <person name="Williams K.H."/>
            <person name="Hubbard S.S."/>
            <person name="Banfield J.F."/>
        </authorList>
    </citation>
    <scope>NUCLEOTIDE SEQUENCE [LARGE SCALE GENOMIC DNA]</scope>
</reference>
<evidence type="ECO:0000256" key="6">
    <source>
        <dbReference type="ARBA" id="ARBA00022989"/>
    </source>
</evidence>
<protein>
    <recommendedName>
        <fullName evidence="11">Glycosyltransferase RgtA/B/C/D-like domain-containing protein</fullName>
    </recommendedName>
</protein>
<keyword evidence="5 8" id="KW-0812">Transmembrane</keyword>
<evidence type="ECO:0000256" key="8">
    <source>
        <dbReference type="SAM" id="Phobius"/>
    </source>
</evidence>
<keyword evidence="6 8" id="KW-1133">Transmembrane helix</keyword>
<feature type="transmembrane region" description="Helical" evidence="8">
    <location>
        <begin position="392"/>
        <end position="412"/>
    </location>
</feature>
<evidence type="ECO:0000256" key="3">
    <source>
        <dbReference type="ARBA" id="ARBA00022676"/>
    </source>
</evidence>
<keyword evidence="7 8" id="KW-0472">Membrane</keyword>
<sequence length="546" mass="61867">MKSAVTLLVIVILASVIRLWDIGRLPNGLHWDEQDTGYQAYSLLRTGRDYFGNPLPVFPHSFAEFRTPVFIYSTVPFVTALGLTSTAVRLPAAFFGILFVILMYALGSLLFKNLKIGRLAAFSAALSPWHVQYSRQSVETGSALFLFLLGFCLLVRGIRKKTFLPFAGLFLSLSTLAYAPLKLFVPLILIVFLFINRKSYVINQQLLIGLSLFILIFTPIFIDGLIGKSGQRFRELSILTDPTVSSTVDNRRLTQQLSSGVPRQVGLSPRVIDRLLVNKPILWAKTFLENYFHTFSTQYLFTIGDTQLRHSPGRETIGMLHLIEALPLLVGLAILFTTKTHSMILFWLFLAPLPGSLTRSDNPHAARLLILLPALIFTISLGLWQLTRWVKLTIPVYLVFLAISSLFIYNYFFSNYRWESAKPFQWGFDAAISTSISESPNYDRIILDFKDDSAIMAYLFYTRFDLVKFQNLQPLANVEVTPGLTSRQFGNIYLLHPGIRVWTNIHLTGKNLIIASADQPLIDQIKPVVNRIDYPDSTPAFYIFER</sequence>
<keyword evidence="3" id="KW-0328">Glycosyltransferase</keyword>